<dbReference type="SMART" id="SM00185">
    <property type="entry name" value="ARM"/>
    <property type="match status" value="3"/>
</dbReference>
<organism evidence="1">
    <name type="scientific">Babesia bovis</name>
    <dbReference type="NCBI Taxonomy" id="5865"/>
    <lineage>
        <taxon>Eukaryota</taxon>
        <taxon>Sar</taxon>
        <taxon>Alveolata</taxon>
        <taxon>Apicomplexa</taxon>
        <taxon>Aconoidasida</taxon>
        <taxon>Piroplasmida</taxon>
        <taxon>Babesiidae</taxon>
        <taxon>Babesia</taxon>
    </lineage>
</organism>
<dbReference type="AlphaFoldDB" id="S6BI95"/>
<dbReference type="InterPro" id="IPR016024">
    <property type="entry name" value="ARM-type_fold"/>
</dbReference>
<accession>S6BI95</accession>
<evidence type="ECO:0000313" key="1">
    <source>
        <dbReference type="EMBL" id="BAN65974.1"/>
    </source>
</evidence>
<dbReference type="InterPro" id="IPR011989">
    <property type="entry name" value="ARM-like"/>
</dbReference>
<dbReference type="InterPro" id="IPR000225">
    <property type="entry name" value="Armadillo"/>
</dbReference>
<gene>
    <name evidence="1" type="primary">BBOV_I001940</name>
</gene>
<dbReference type="SUPFAM" id="SSF48371">
    <property type="entry name" value="ARM repeat"/>
    <property type="match status" value="1"/>
</dbReference>
<dbReference type="VEuPathDB" id="PiroplasmaDB:BBOV_I001940"/>
<name>S6BI95_BABBO</name>
<proteinExistence type="evidence at transcript level"/>
<protein>
    <submittedName>
        <fullName evidence="1">Uncharacterized protein</fullName>
    </submittedName>
</protein>
<dbReference type="Gene3D" id="1.25.10.10">
    <property type="entry name" value="Leucine-rich Repeat Variant"/>
    <property type="match status" value="1"/>
</dbReference>
<reference evidence="1" key="1">
    <citation type="journal article" date="2014" name="BMC Genomics">
        <title>The Babesia bovis gene and promoter model: an update from full-length EST analysis.</title>
        <authorList>
            <person name="Yamagishi J."/>
            <person name="Wakaguri H."/>
            <person name="Yokoyama N."/>
            <person name="Yamashita R."/>
            <person name="Suzuki Y."/>
            <person name="Xuan X."/>
            <person name="Igarashi I."/>
        </authorList>
    </citation>
    <scope>NUCLEOTIDE SEQUENCE</scope>
    <source>
        <strain evidence="1">Texas</strain>
    </source>
</reference>
<dbReference type="EMBL" id="AK442180">
    <property type="protein sequence ID" value="BAN65974.1"/>
    <property type="molecule type" value="mRNA"/>
</dbReference>
<sequence length="295" mass="32628">MGNYCCFGRLREYQEKLKSMKAQVLDTVASYAPISNALGLDEPENDIYRFDLAHDKGDIAEIVSLCESSQAIDPFTCQIHQWAENPTTVGALAATQLAIYASDEKNPEYKDAIRKASGIPMLVKLLKSDEVDRYHAAIVALAFLSVGNHENCIEMYNAGAMPDLIRGMRSSITGMSGACAHTCRNIYQLGALLYLGFNNLILDMDYRRFFVKCGGLKDLINLLSSSDDDDSETRATQLEAIYHLEDFIMDGVEEIPEFVSLVKASGALSKLKLLEKSNDEDLRKAAKGMSVRLAD</sequence>